<dbReference type="KEGG" id="cser:CCO03_05630"/>
<feature type="transmembrane region" description="Helical" evidence="1">
    <location>
        <begin position="89"/>
        <end position="108"/>
    </location>
</feature>
<evidence type="ECO:0000313" key="2">
    <source>
        <dbReference type="EMBL" id="ARU04227.1"/>
    </source>
</evidence>
<keyword evidence="1" id="KW-0812">Transmembrane</keyword>
<protein>
    <recommendedName>
        <fullName evidence="4">Epimerase</fullName>
    </recommendedName>
</protein>
<keyword evidence="1" id="KW-1133">Transmembrane helix</keyword>
<keyword evidence="3" id="KW-1185">Reference proteome</keyword>
<accession>A0A1Y0EKW8</accession>
<evidence type="ECO:0000313" key="3">
    <source>
        <dbReference type="Proteomes" id="UP000196138"/>
    </source>
</evidence>
<evidence type="ECO:0008006" key="4">
    <source>
        <dbReference type="Google" id="ProtNLM"/>
    </source>
</evidence>
<proteinExistence type="predicted"/>
<organism evidence="2 3">
    <name type="scientific">Comamonas serinivorans</name>
    <dbReference type="NCBI Taxonomy" id="1082851"/>
    <lineage>
        <taxon>Bacteria</taxon>
        <taxon>Pseudomonadati</taxon>
        <taxon>Pseudomonadota</taxon>
        <taxon>Betaproteobacteria</taxon>
        <taxon>Burkholderiales</taxon>
        <taxon>Comamonadaceae</taxon>
        <taxon>Comamonas</taxon>
    </lineage>
</organism>
<dbReference type="EMBL" id="CP021455">
    <property type="protein sequence ID" value="ARU04227.1"/>
    <property type="molecule type" value="Genomic_DNA"/>
</dbReference>
<gene>
    <name evidence="2" type="ORF">CCO03_05630</name>
</gene>
<sequence>MPQVRPSTAAHHTAHAADLRPGWRALRASLVLVWWWTAAVSLWGFHGISVDLLSGLGQYPLWISHTLIAGGAAVDLAIGLWLGWRPSRAAYASAGLAMAAMTLLATVLQPALWLHPLGPLLKNLPLAAALYLLWLHAGGHHAPTTAVDADADADADVNAAAGPASAAAHTAATRRSA</sequence>
<keyword evidence="1" id="KW-0472">Membrane</keyword>
<feature type="transmembrane region" description="Helical" evidence="1">
    <location>
        <begin position="30"/>
        <end position="50"/>
    </location>
</feature>
<dbReference type="Pfam" id="PF13781">
    <property type="entry name" value="DoxX_3"/>
    <property type="match status" value="1"/>
</dbReference>
<reference evidence="2 3" key="1">
    <citation type="submission" date="2017-05" db="EMBL/GenBank/DDBJ databases">
        <authorList>
            <person name="Song R."/>
            <person name="Chenine A.L."/>
            <person name="Ruprecht R.M."/>
        </authorList>
    </citation>
    <scope>NUCLEOTIDE SEQUENCE [LARGE SCALE GENOMIC DNA]</scope>
    <source>
        <strain evidence="2 3">DSM 26136</strain>
    </source>
</reference>
<dbReference type="InterPro" id="IPR025695">
    <property type="entry name" value="DoxX-like"/>
</dbReference>
<dbReference type="OrthoDB" id="5292533at2"/>
<name>A0A1Y0EKW8_9BURK</name>
<evidence type="ECO:0000256" key="1">
    <source>
        <dbReference type="SAM" id="Phobius"/>
    </source>
</evidence>
<dbReference type="RefSeq" id="WP_087278370.1">
    <property type="nucleotide sequence ID" value="NZ_CP021455.1"/>
</dbReference>
<dbReference type="AlphaFoldDB" id="A0A1Y0EKW8"/>
<dbReference type="Proteomes" id="UP000196138">
    <property type="component" value="Chromosome"/>
</dbReference>
<feature type="transmembrane region" description="Helical" evidence="1">
    <location>
        <begin position="62"/>
        <end position="82"/>
    </location>
</feature>